<dbReference type="PROSITE" id="PS51318">
    <property type="entry name" value="TAT"/>
    <property type="match status" value="1"/>
</dbReference>
<dbReference type="AlphaFoldDB" id="A0A2A6FTJ1"/>
<organism evidence="1 2">
    <name type="scientific">Candidatus Lumbricidiphila eiseniae</name>
    <dbReference type="NCBI Taxonomy" id="1969409"/>
    <lineage>
        <taxon>Bacteria</taxon>
        <taxon>Bacillati</taxon>
        <taxon>Actinomycetota</taxon>
        <taxon>Actinomycetes</taxon>
        <taxon>Micrococcales</taxon>
        <taxon>Microbacteriaceae</taxon>
        <taxon>Candidatus Lumbricidiphila</taxon>
    </lineage>
</organism>
<evidence type="ECO:0000313" key="1">
    <source>
        <dbReference type="EMBL" id="PDQ36192.1"/>
    </source>
</evidence>
<dbReference type="PROSITE" id="PS51257">
    <property type="entry name" value="PROKAR_LIPOPROTEIN"/>
    <property type="match status" value="1"/>
</dbReference>
<dbReference type="InterPro" id="IPR006311">
    <property type="entry name" value="TAT_signal"/>
</dbReference>
<gene>
    <name evidence="1" type="ORF">B5766_01885</name>
</gene>
<reference evidence="2" key="1">
    <citation type="submission" date="2017-03" db="EMBL/GenBank/DDBJ databases">
        <authorList>
            <person name="Lund M.B."/>
        </authorList>
    </citation>
    <scope>NUCLEOTIDE SEQUENCE [LARGE SCALE GENOMIC DNA]</scope>
</reference>
<name>A0A2A6FTJ1_9MICO</name>
<dbReference type="EMBL" id="NAEP01000022">
    <property type="protein sequence ID" value="PDQ36192.1"/>
    <property type="molecule type" value="Genomic_DNA"/>
</dbReference>
<evidence type="ECO:0000313" key="2">
    <source>
        <dbReference type="Proteomes" id="UP000219994"/>
    </source>
</evidence>
<dbReference type="Pfam" id="PF18986">
    <property type="entry name" value="DUF5719"/>
    <property type="match status" value="1"/>
</dbReference>
<dbReference type="InterPro" id="IPR043777">
    <property type="entry name" value="DUF5719"/>
</dbReference>
<proteinExistence type="predicted"/>
<evidence type="ECO:0008006" key="3">
    <source>
        <dbReference type="Google" id="ProtNLM"/>
    </source>
</evidence>
<protein>
    <recommendedName>
        <fullName evidence="3">Large extracellular alpha-helical protein</fullName>
    </recommendedName>
</protein>
<accession>A0A2A6FTJ1</accession>
<dbReference type="Proteomes" id="UP000219994">
    <property type="component" value="Unassembled WGS sequence"/>
</dbReference>
<sequence length="487" mass="48144">MNSRRSVLLVSAQTLGAIIAGCLAVAVLPAVAVVPWPTHRVAPLSTVVEPAASPQLRACPGPLLSLGANAAAATSATSYGSSTTTVAVDPASARVLTSKLADPGNRRASTDGQPSAISVESGAVSFGLLAGASSQVANLETARGFAAASCVEPSLDSWLVGGSTSVGRTTLVSLANPSDVAATVDLAIAGEEGDVLSQAARGILVPPRTRRIIPLSGLAPNLESPVIHVTSSGGPVAATLQYTSLVGLVPAGVEMIGPTAAPATTQFLPGFLVTELAATSVVGEAHEGTDFPALRLYSPSTEAVQVSVGLLSESGGGGTVLDVTLQPGRVSDIPLGNVQPGSYTVRVQANAPVVAAARAVTGTLATLDASGTTGSAPSLDVGWMVAPLPLLRNQAVAVPAGPSPVLHLMNPGTTAAAVTVTVSGTTQTLDVPPGMGSTVSVGADTPVLLAGTEGLYGSVSFAGVGQVAGFGVQPPGPQDSPIRVYPR</sequence>
<comment type="caution">
    <text evidence="1">The sequence shown here is derived from an EMBL/GenBank/DDBJ whole genome shotgun (WGS) entry which is preliminary data.</text>
</comment>